<dbReference type="Gene3D" id="1.20.58.1610">
    <property type="entry name" value="NADH:ubiquinone/plastoquinone oxidoreductase, chain 3"/>
    <property type="match status" value="1"/>
</dbReference>
<keyword evidence="5 10" id="KW-1278">Translocase</keyword>
<proteinExistence type="inferred from homology"/>
<dbReference type="FunFam" id="1.20.58.1610:FF:000004">
    <property type="entry name" value="NADH-quinone oxidoreductase subunit A"/>
    <property type="match status" value="1"/>
</dbReference>
<sequence>MPQNYIPIFLFMLVALAIPVVTLVIAKAVRPDNPHATKLMPYECGIDPVDTARARYTVRFYIVAILFVVFDVETIFLFPWAVQFKMLGWFGFVEMMVFLAILVVGYVWIWKKGALEWV</sequence>
<keyword evidence="9 10" id="KW-0472">Membrane</keyword>
<evidence type="ECO:0000256" key="1">
    <source>
        <dbReference type="ARBA" id="ARBA00004141"/>
    </source>
</evidence>
<dbReference type="InterPro" id="IPR023043">
    <property type="entry name" value="NAD(P)H_OxRDtase_bac/plastid"/>
</dbReference>
<dbReference type="Proteomes" id="UP000779809">
    <property type="component" value="Unassembled WGS sequence"/>
</dbReference>
<dbReference type="GO" id="GO:0050136">
    <property type="term" value="F:NADH dehydrogenase (quinone) (non-electrogenic) activity"/>
    <property type="evidence" value="ECO:0007669"/>
    <property type="project" value="UniProtKB-UniRule"/>
</dbReference>
<dbReference type="PANTHER" id="PTHR11058">
    <property type="entry name" value="NADH-UBIQUINONE OXIDOREDUCTASE CHAIN 3"/>
    <property type="match status" value="1"/>
</dbReference>
<comment type="subcellular location">
    <subcellularLocation>
        <location evidence="10 11">Cell membrane</location>
        <topology evidence="10 11">Multi-pass membrane protein</topology>
    </subcellularLocation>
    <subcellularLocation>
        <location evidence="1">Membrane</location>
        <topology evidence="1">Multi-pass membrane protein</topology>
    </subcellularLocation>
</comment>
<feature type="transmembrane region" description="Helical" evidence="10">
    <location>
        <begin position="6"/>
        <end position="26"/>
    </location>
</feature>
<dbReference type="GO" id="GO:0048038">
    <property type="term" value="F:quinone binding"/>
    <property type="evidence" value="ECO:0007669"/>
    <property type="project" value="UniProtKB-KW"/>
</dbReference>
<dbReference type="InterPro" id="IPR000440">
    <property type="entry name" value="NADH_UbQ/plastoQ_OxRdtase_su3"/>
</dbReference>
<gene>
    <name evidence="12" type="primary">ndhC</name>
    <name evidence="10" type="synonym">nuoA</name>
    <name evidence="12" type="ORF">HYX28_03160</name>
</gene>
<keyword evidence="7 10" id="KW-0520">NAD</keyword>
<evidence type="ECO:0000256" key="3">
    <source>
        <dbReference type="ARBA" id="ARBA00022448"/>
    </source>
</evidence>
<evidence type="ECO:0000256" key="7">
    <source>
        <dbReference type="ARBA" id="ARBA00023027"/>
    </source>
</evidence>
<accession>A0A932ENK2</accession>
<dbReference type="EMBL" id="JACPNR010000004">
    <property type="protein sequence ID" value="MBI2677760.1"/>
    <property type="molecule type" value="Genomic_DNA"/>
</dbReference>
<evidence type="ECO:0000256" key="11">
    <source>
        <dbReference type="RuleBase" id="RU003639"/>
    </source>
</evidence>
<comment type="function">
    <text evidence="10">NDH-1 shuttles electrons from NADH, via FMN and iron-sulfur (Fe-S) centers, to quinones in the respiratory chain. The immediate electron acceptor for the enzyme in this species is believed to be ubiquinone. Couples the redox reaction to proton translocation (for every two electrons transferred, four hydrogen ions are translocated across the cytoplasmic membrane), and thus conserves the redox energy in a proton gradient.</text>
</comment>
<keyword evidence="3 10" id="KW-0813">Transport</keyword>
<evidence type="ECO:0000313" key="12">
    <source>
        <dbReference type="EMBL" id="MBI2677760.1"/>
    </source>
</evidence>
<feature type="transmembrane region" description="Helical" evidence="10">
    <location>
        <begin position="60"/>
        <end position="81"/>
    </location>
</feature>
<comment type="caution">
    <text evidence="12">The sequence shown here is derived from an EMBL/GenBank/DDBJ whole genome shotgun (WGS) entry which is preliminary data.</text>
</comment>
<evidence type="ECO:0000256" key="4">
    <source>
        <dbReference type="ARBA" id="ARBA00022692"/>
    </source>
</evidence>
<keyword evidence="10" id="KW-1003">Cell membrane</keyword>
<dbReference type="GO" id="GO:0005886">
    <property type="term" value="C:plasma membrane"/>
    <property type="evidence" value="ECO:0007669"/>
    <property type="project" value="UniProtKB-SubCell"/>
</dbReference>
<dbReference type="Pfam" id="PF00507">
    <property type="entry name" value="Oxidored_q4"/>
    <property type="match status" value="1"/>
</dbReference>
<comment type="catalytic activity">
    <reaction evidence="10 11">
        <text>a quinone + NADH + 5 H(+)(in) = a quinol + NAD(+) + 4 H(+)(out)</text>
        <dbReference type="Rhea" id="RHEA:57888"/>
        <dbReference type="ChEBI" id="CHEBI:15378"/>
        <dbReference type="ChEBI" id="CHEBI:24646"/>
        <dbReference type="ChEBI" id="CHEBI:57540"/>
        <dbReference type="ChEBI" id="CHEBI:57945"/>
        <dbReference type="ChEBI" id="CHEBI:132124"/>
    </reaction>
</comment>
<reference evidence="12" key="1">
    <citation type="submission" date="2020-07" db="EMBL/GenBank/DDBJ databases">
        <title>Huge and variable diversity of episymbiotic CPR bacteria and DPANN archaea in groundwater ecosystems.</title>
        <authorList>
            <person name="He C.Y."/>
            <person name="Keren R."/>
            <person name="Whittaker M."/>
            <person name="Farag I.F."/>
            <person name="Doudna J."/>
            <person name="Cate J.H.D."/>
            <person name="Banfield J.F."/>
        </authorList>
    </citation>
    <scope>NUCLEOTIDE SEQUENCE</scope>
    <source>
        <strain evidence="12">NC_groundwater_580_Pr5_B-0.1um_64_19</strain>
    </source>
</reference>
<evidence type="ECO:0000256" key="10">
    <source>
        <dbReference type="HAMAP-Rule" id="MF_01394"/>
    </source>
</evidence>
<dbReference type="HAMAP" id="MF_01394">
    <property type="entry name" value="NDH1_NuoA"/>
    <property type="match status" value="1"/>
</dbReference>
<organism evidence="12 13">
    <name type="scientific">Candidatus Korobacter versatilis</name>
    <dbReference type="NCBI Taxonomy" id="658062"/>
    <lineage>
        <taxon>Bacteria</taxon>
        <taxon>Pseudomonadati</taxon>
        <taxon>Acidobacteriota</taxon>
        <taxon>Terriglobia</taxon>
        <taxon>Terriglobales</taxon>
        <taxon>Candidatus Korobacteraceae</taxon>
        <taxon>Candidatus Korobacter</taxon>
    </lineage>
</organism>
<evidence type="ECO:0000256" key="9">
    <source>
        <dbReference type="ARBA" id="ARBA00023136"/>
    </source>
</evidence>
<keyword evidence="8 10" id="KW-0830">Ubiquinone</keyword>
<dbReference type="GO" id="GO:0008137">
    <property type="term" value="F:NADH dehydrogenase (ubiquinone) activity"/>
    <property type="evidence" value="ECO:0007669"/>
    <property type="project" value="InterPro"/>
</dbReference>
<comment type="subunit">
    <text evidence="10">NDH-1 is composed of 14 different subunits. Subunits NuoA, H, J, K, L, M, N constitute the membrane sector of the complex.</text>
</comment>
<dbReference type="InterPro" id="IPR038430">
    <property type="entry name" value="NDAH_ubi_oxred_su3_sf"/>
</dbReference>
<keyword evidence="4 10" id="KW-0812">Transmembrane</keyword>
<keyword evidence="6 10" id="KW-1133">Transmembrane helix</keyword>
<protein>
    <recommendedName>
        <fullName evidence="10">NADH-quinone oxidoreductase subunit A</fullName>
        <ecNumber evidence="10">7.1.1.-</ecNumber>
    </recommendedName>
    <alternativeName>
        <fullName evidence="10">NADH dehydrogenase I subunit A</fullName>
    </alternativeName>
    <alternativeName>
        <fullName evidence="10">NDH-1 subunit A</fullName>
    </alternativeName>
    <alternativeName>
        <fullName evidence="10">NUO1</fullName>
    </alternativeName>
</protein>
<dbReference type="GO" id="GO:0030964">
    <property type="term" value="C:NADH dehydrogenase complex"/>
    <property type="evidence" value="ECO:0007669"/>
    <property type="project" value="TreeGrafter"/>
</dbReference>
<evidence type="ECO:0000256" key="6">
    <source>
        <dbReference type="ARBA" id="ARBA00022989"/>
    </source>
</evidence>
<keyword evidence="10 11" id="KW-0874">Quinone</keyword>
<dbReference type="EC" id="7.1.1.-" evidence="10"/>
<dbReference type="PANTHER" id="PTHR11058:SF9">
    <property type="entry name" value="NADH-UBIQUINONE OXIDOREDUCTASE CHAIN 3"/>
    <property type="match status" value="1"/>
</dbReference>
<evidence type="ECO:0000256" key="5">
    <source>
        <dbReference type="ARBA" id="ARBA00022967"/>
    </source>
</evidence>
<comment type="similarity">
    <text evidence="2 10 11">Belongs to the complex I subunit 3 family.</text>
</comment>
<feature type="transmembrane region" description="Helical" evidence="10">
    <location>
        <begin position="87"/>
        <end position="109"/>
    </location>
</feature>
<evidence type="ECO:0000256" key="8">
    <source>
        <dbReference type="ARBA" id="ARBA00023075"/>
    </source>
</evidence>
<evidence type="ECO:0000313" key="13">
    <source>
        <dbReference type="Proteomes" id="UP000779809"/>
    </source>
</evidence>
<name>A0A932ENK2_9BACT</name>
<dbReference type="AlphaFoldDB" id="A0A932ENK2"/>
<evidence type="ECO:0000256" key="2">
    <source>
        <dbReference type="ARBA" id="ARBA00008472"/>
    </source>
</evidence>